<comment type="caution">
    <text evidence="5">The sequence shown here is derived from an EMBL/GenBank/DDBJ whole genome shotgun (WGS) entry which is preliminary data.</text>
</comment>
<keyword evidence="2" id="KW-0479">Metal-binding</keyword>
<organism evidence="5 6">
    <name type="scientific">Hymenobacter citatus</name>
    <dbReference type="NCBI Taxonomy" id="2763506"/>
    <lineage>
        <taxon>Bacteria</taxon>
        <taxon>Pseudomonadati</taxon>
        <taxon>Bacteroidota</taxon>
        <taxon>Cytophagia</taxon>
        <taxon>Cytophagales</taxon>
        <taxon>Hymenobacteraceae</taxon>
        <taxon>Hymenobacter</taxon>
    </lineage>
</organism>
<keyword evidence="6" id="KW-1185">Reference proteome</keyword>
<dbReference type="PIRSF" id="PIRSF004846">
    <property type="entry name" value="ModA"/>
    <property type="match status" value="1"/>
</dbReference>
<dbReference type="SUPFAM" id="SSF53850">
    <property type="entry name" value="Periplasmic binding protein-like II"/>
    <property type="match status" value="1"/>
</dbReference>
<dbReference type="RefSeq" id="WP_187318228.1">
    <property type="nucleotide sequence ID" value="NZ_JACSCY010000002.1"/>
</dbReference>
<dbReference type="Pfam" id="PF13531">
    <property type="entry name" value="SBP_bac_11"/>
    <property type="match status" value="1"/>
</dbReference>
<accession>A0ABR7MFR8</accession>
<sequence>MSRLPFVLPALLLLLSLASATPPLPAAPAPLTIAAASDLQYVMDSLLVLYRRQQPRQQVKVVYGSSGKFYQQLSHGAPFDMFFSADKSYPLKLQQQGLTASAPQRYATGRLVVWSKKLDPRKQGMNALLNPAIHKIAMANPAHAPYGQKAQEALQHYNLYDKLKPRLVLGENISQTAQYATTGAADVGILALSLARSPQLRRQGHYYLIPADAHTPLEQAYVVMKRAAGNPAAASFTAFISGASAKAALKRYGFE</sequence>
<reference evidence="5 6" key="1">
    <citation type="submission" date="2020-08" db="EMBL/GenBank/DDBJ databases">
        <title>Hymenobacter sp.</title>
        <authorList>
            <person name="Kim M.K."/>
        </authorList>
    </citation>
    <scope>NUCLEOTIDE SEQUENCE [LARGE SCALE GENOMIC DNA]</scope>
    <source>
        <strain evidence="5 6">BT507</strain>
    </source>
</reference>
<dbReference type="Gene3D" id="3.40.190.10">
    <property type="entry name" value="Periplasmic binding protein-like II"/>
    <property type="match status" value="2"/>
</dbReference>
<gene>
    <name evidence="5" type="primary">modA</name>
    <name evidence="5" type="ORF">H8B15_03250</name>
</gene>
<evidence type="ECO:0000313" key="5">
    <source>
        <dbReference type="EMBL" id="MBC6609923.1"/>
    </source>
</evidence>
<dbReference type="PANTHER" id="PTHR30632:SF14">
    <property type="entry name" value="TUNGSTATE_MOLYBDATE_CHROMATE-BINDING PROTEIN MODA"/>
    <property type="match status" value="1"/>
</dbReference>
<dbReference type="InterPro" id="IPR044084">
    <property type="entry name" value="AvModA-like_subst-bd"/>
</dbReference>
<dbReference type="EMBL" id="JACSCY010000002">
    <property type="protein sequence ID" value="MBC6609923.1"/>
    <property type="molecule type" value="Genomic_DNA"/>
</dbReference>
<feature type="chain" id="PRO_5047051001" evidence="4">
    <location>
        <begin position="21"/>
        <end position="255"/>
    </location>
</feature>
<keyword evidence="3 4" id="KW-0732">Signal</keyword>
<dbReference type="NCBIfam" id="TIGR01256">
    <property type="entry name" value="modA"/>
    <property type="match status" value="1"/>
</dbReference>
<evidence type="ECO:0000313" key="6">
    <source>
        <dbReference type="Proteomes" id="UP000622017"/>
    </source>
</evidence>
<protein>
    <submittedName>
        <fullName evidence="5">Molybdate ABC transporter substrate-binding protein</fullName>
    </submittedName>
</protein>
<evidence type="ECO:0000256" key="1">
    <source>
        <dbReference type="ARBA" id="ARBA00009175"/>
    </source>
</evidence>
<dbReference type="Proteomes" id="UP000622017">
    <property type="component" value="Unassembled WGS sequence"/>
</dbReference>
<evidence type="ECO:0000256" key="3">
    <source>
        <dbReference type="ARBA" id="ARBA00022729"/>
    </source>
</evidence>
<dbReference type="CDD" id="cd13539">
    <property type="entry name" value="PBP2_AvModA"/>
    <property type="match status" value="1"/>
</dbReference>
<comment type="similarity">
    <text evidence="1">Belongs to the bacterial solute-binding protein ModA family.</text>
</comment>
<proteinExistence type="inferred from homology"/>
<name>A0ABR7MFR8_9BACT</name>
<dbReference type="PANTHER" id="PTHR30632">
    <property type="entry name" value="MOLYBDATE-BINDING PERIPLASMIC PROTEIN"/>
    <property type="match status" value="1"/>
</dbReference>
<dbReference type="InterPro" id="IPR050682">
    <property type="entry name" value="ModA/WtpA"/>
</dbReference>
<dbReference type="InterPro" id="IPR005950">
    <property type="entry name" value="ModA"/>
</dbReference>
<evidence type="ECO:0000256" key="4">
    <source>
        <dbReference type="SAM" id="SignalP"/>
    </source>
</evidence>
<feature type="signal peptide" evidence="4">
    <location>
        <begin position="1"/>
        <end position="20"/>
    </location>
</feature>
<evidence type="ECO:0000256" key="2">
    <source>
        <dbReference type="ARBA" id="ARBA00022723"/>
    </source>
</evidence>